<comment type="similarity">
    <text evidence="2">Belongs to the beta/gamma-crystallin family.</text>
</comment>
<keyword evidence="5" id="KW-0677">Repeat</keyword>
<dbReference type="SMART" id="SM00148">
    <property type="entry name" value="PLCXc"/>
    <property type="match status" value="1"/>
</dbReference>
<dbReference type="InterPro" id="IPR051057">
    <property type="entry name" value="PI-PLC_domain"/>
</dbReference>
<evidence type="ECO:0000256" key="6">
    <source>
        <dbReference type="ARBA" id="ARBA00030474"/>
    </source>
</evidence>
<dbReference type="SUPFAM" id="SSF51695">
    <property type="entry name" value="PLC-like phosphodiesterases"/>
    <property type="match status" value="1"/>
</dbReference>
<dbReference type="GO" id="GO:0006629">
    <property type="term" value="P:lipid metabolic process"/>
    <property type="evidence" value="ECO:0007669"/>
    <property type="project" value="InterPro"/>
</dbReference>
<dbReference type="GO" id="GO:0004436">
    <property type="term" value="F:phosphatidylinositol diacylglycerol-lyase activity"/>
    <property type="evidence" value="ECO:0007669"/>
    <property type="project" value="UniProtKB-EC"/>
</dbReference>
<feature type="domain" description="Beta/gamma crystallin 'Greek key'" evidence="8">
    <location>
        <begin position="402"/>
        <end position="441"/>
    </location>
</feature>
<dbReference type="CDD" id="cd08587">
    <property type="entry name" value="PI-PLCXDc_like"/>
    <property type="match status" value="1"/>
</dbReference>
<dbReference type="InterPro" id="IPR011024">
    <property type="entry name" value="G_crystallin-like"/>
</dbReference>
<comment type="catalytic activity">
    <reaction evidence="1">
        <text>a 1,2-diacyl-sn-glycero-3-phospho-(1D-myo-inositol) = 1D-myo-inositol 1,2-cyclic phosphate + a 1,2-diacyl-sn-glycerol</text>
        <dbReference type="Rhea" id="RHEA:17093"/>
        <dbReference type="ChEBI" id="CHEBI:17815"/>
        <dbReference type="ChEBI" id="CHEBI:57880"/>
        <dbReference type="ChEBI" id="CHEBI:58484"/>
        <dbReference type="EC" id="4.6.1.13"/>
    </reaction>
</comment>
<dbReference type="AlphaFoldDB" id="A0A285IDX9"/>
<proteinExistence type="inferred from homology"/>
<name>A0A285IDX9_9FIRM</name>
<accession>A0A285IDX9</accession>
<dbReference type="InterPro" id="IPR001064">
    <property type="entry name" value="Beta/gamma_crystallin"/>
</dbReference>
<dbReference type="EMBL" id="OBDZ01000040">
    <property type="protein sequence ID" value="SNY45997.1"/>
    <property type="molecule type" value="Genomic_DNA"/>
</dbReference>
<evidence type="ECO:0000313" key="10">
    <source>
        <dbReference type="Proteomes" id="UP000219573"/>
    </source>
</evidence>
<evidence type="ECO:0000256" key="4">
    <source>
        <dbReference type="ARBA" id="ARBA00019758"/>
    </source>
</evidence>
<evidence type="ECO:0000256" key="2">
    <source>
        <dbReference type="ARBA" id="ARBA00009646"/>
    </source>
</evidence>
<evidence type="ECO:0000256" key="5">
    <source>
        <dbReference type="ARBA" id="ARBA00022737"/>
    </source>
</evidence>
<dbReference type="InterPro" id="IPR017946">
    <property type="entry name" value="PLC-like_Pdiesterase_TIM-brl"/>
</dbReference>
<dbReference type="GO" id="GO:0008081">
    <property type="term" value="F:phosphoric diester hydrolase activity"/>
    <property type="evidence" value="ECO:0007669"/>
    <property type="project" value="InterPro"/>
</dbReference>
<evidence type="ECO:0000256" key="3">
    <source>
        <dbReference type="ARBA" id="ARBA00012581"/>
    </source>
</evidence>
<sequence>MKKSLLKKVAMVTVLLALISTAVMILQGSCYAEYVEQTYNVESWMEDIADEIANRELRDLVIPGTHDSGSRELDGWLLADFTQTQNHTIKSQLEHGIRYFDFRATYTSDGKGWIFSHGGFDMMDRIFPALDNIKTFLDNHPKELVIIDFQHFPEWDDEDDQAHITELKDKMMNTLGAYMVPENWGVHTKVYQLWNSNQRVIILMDHETMYSEFSATEQEYIWNRANAIRSYWANEGDEEALIEELDSEVQTMKSGYQSQTAEYYDKFHVLQAQTTASSQLDSLWDGANDSNPALLPLLLGQDIGLETSDWTTAPLNIIIMDFAIDTTDLVEVCKTKNLDVGNYSGSYEGVYLYQNSSYGGYYIRLTENTPAVSDQYIVDEDGYDDHISMNDQISSILIVGDYQVQIFEDDNYGGTSQWISTSTPYLADDWNDRISSVKVYKNE</sequence>
<evidence type="ECO:0000313" key="9">
    <source>
        <dbReference type="EMBL" id="SNY45997.1"/>
    </source>
</evidence>
<dbReference type="Proteomes" id="UP000219573">
    <property type="component" value="Unassembled WGS sequence"/>
</dbReference>
<reference evidence="10" key="1">
    <citation type="submission" date="2017-09" db="EMBL/GenBank/DDBJ databases">
        <authorList>
            <person name="Varghese N."/>
            <person name="Submissions S."/>
        </authorList>
    </citation>
    <scope>NUCLEOTIDE SEQUENCE [LARGE SCALE GENOMIC DNA]</scope>
    <source>
        <strain evidence="10">MSL47</strain>
    </source>
</reference>
<evidence type="ECO:0000259" key="8">
    <source>
        <dbReference type="PROSITE" id="PS50915"/>
    </source>
</evidence>
<dbReference type="PANTHER" id="PTHR13593:SF113">
    <property type="entry name" value="SI:DKEY-266F7.9"/>
    <property type="match status" value="1"/>
</dbReference>
<dbReference type="EC" id="4.6.1.13" evidence="3"/>
<dbReference type="SUPFAM" id="SSF49695">
    <property type="entry name" value="gamma-Crystallin-like"/>
    <property type="match status" value="1"/>
</dbReference>
<evidence type="ECO:0000256" key="1">
    <source>
        <dbReference type="ARBA" id="ARBA00001316"/>
    </source>
</evidence>
<organism evidence="9 10">
    <name type="scientific">Orenia metallireducens</name>
    <dbReference type="NCBI Taxonomy" id="1413210"/>
    <lineage>
        <taxon>Bacteria</taxon>
        <taxon>Bacillati</taxon>
        <taxon>Bacillota</taxon>
        <taxon>Clostridia</taxon>
        <taxon>Halanaerobiales</taxon>
        <taxon>Halobacteroidaceae</taxon>
        <taxon>Orenia</taxon>
    </lineage>
</organism>
<dbReference type="Gene3D" id="3.20.20.190">
    <property type="entry name" value="Phosphatidylinositol (PI) phosphodiesterase"/>
    <property type="match status" value="1"/>
</dbReference>
<keyword evidence="10" id="KW-1185">Reference proteome</keyword>
<dbReference type="RefSeq" id="WP_097019472.1">
    <property type="nucleotide sequence ID" value="NZ_OBDZ01000040.1"/>
</dbReference>
<dbReference type="PANTHER" id="PTHR13593">
    <property type="match status" value="1"/>
</dbReference>
<dbReference type="Gene3D" id="2.60.20.10">
    <property type="entry name" value="Crystallins"/>
    <property type="match status" value="1"/>
</dbReference>
<dbReference type="InterPro" id="IPR000909">
    <property type="entry name" value="PLipase_C_PInositol-sp_X_dom"/>
</dbReference>
<dbReference type="PROSITE" id="PS50915">
    <property type="entry name" value="CRYSTALLIN_BETA_GAMMA"/>
    <property type="match status" value="1"/>
</dbReference>
<dbReference type="OrthoDB" id="7191982at2"/>
<protein>
    <recommendedName>
        <fullName evidence="4">1-phosphatidylinositol phosphodiesterase</fullName>
        <ecNumber evidence="3">4.6.1.13</ecNumber>
    </recommendedName>
    <alternativeName>
        <fullName evidence="6">Phosphatidylinositol diacylglycerol-lyase</fullName>
    </alternativeName>
    <alternativeName>
        <fullName evidence="7">Phosphatidylinositol-specific phospholipase C</fullName>
    </alternativeName>
</protein>
<evidence type="ECO:0000256" key="7">
    <source>
        <dbReference type="ARBA" id="ARBA00030782"/>
    </source>
</evidence>
<dbReference type="PROSITE" id="PS50007">
    <property type="entry name" value="PIPLC_X_DOMAIN"/>
    <property type="match status" value="1"/>
</dbReference>
<dbReference type="Pfam" id="PF26146">
    <property type="entry name" value="PI-PLC_X"/>
    <property type="match status" value="1"/>
</dbReference>
<gene>
    <name evidence="9" type="ORF">SAMN06265827_14015</name>
</gene>